<evidence type="ECO:0000313" key="2">
    <source>
        <dbReference type="EMBL" id="HEC07620.1"/>
    </source>
</evidence>
<feature type="transmembrane region" description="Helical" evidence="1">
    <location>
        <begin position="125"/>
        <end position="144"/>
    </location>
</feature>
<feature type="transmembrane region" description="Helical" evidence="1">
    <location>
        <begin position="37"/>
        <end position="55"/>
    </location>
</feature>
<accession>A0A831RYK5</accession>
<comment type="caution">
    <text evidence="2">The sequence shown here is derived from an EMBL/GenBank/DDBJ whole genome shotgun (WGS) entry which is preliminary data.</text>
</comment>
<keyword evidence="1" id="KW-1133">Transmembrane helix</keyword>
<name>A0A831RYK5_9GAMM</name>
<dbReference type="Proteomes" id="UP000886339">
    <property type="component" value="Unassembled WGS sequence"/>
</dbReference>
<dbReference type="InterPro" id="IPR052712">
    <property type="entry name" value="Acid_resist_chaperone_HdeD"/>
</dbReference>
<keyword evidence="1" id="KW-0812">Transmembrane</keyword>
<keyword evidence="1" id="KW-0472">Membrane</keyword>
<reference evidence="2" key="1">
    <citation type="journal article" date="2020" name="mSystems">
        <title>Genome- and Community-Level Interaction Insights into Carbon Utilization and Element Cycling Functions of Hydrothermarchaeota in Hydrothermal Sediment.</title>
        <authorList>
            <person name="Zhou Z."/>
            <person name="Liu Y."/>
            <person name="Xu W."/>
            <person name="Pan J."/>
            <person name="Luo Z.H."/>
            <person name="Li M."/>
        </authorList>
    </citation>
    <scope>NUCLEOTIDE SEQUENCE [LARGE SCALE GENOMIC DNA]</scope>
    <source>
        <strain evidence="2">HyVt-458</strain>
    </source>
</reference>
<dbReference type="PANTHER" id="PTHR34989:SF1">
    <property type="entry name" value="PROTEIN HDED"/>
    <property type="match status" value="1"/>
</dbReference>
<evidence type="ECO:0000256" key="1">
    <source>
        <dbReference type="SAM" id="Phobius"/>
    </source>
</evidence>
<proteinExistence type="predicted"/>
<dbReference type="GO" id="GO:0005886">
    <property type="term" value="C:plasma membrane"/>
    <property type="evidence" value="ECO:0007669"/>
    <property type="project" value="TreeGrafter"/>
</dbReference>
<feature type="transmembrane region" description="Helical" evidence="1">
    <location>
        <begin position="7"/>
        <end position="31"/>
    </location>
</feature>
<feature type="transmembrane region" description="Helical" evidence="1">
    <location>
        <begin position="67"/>
        <end position="85"/>
    </location>
</feature>
<sequence length="177" mass="19109">MEVARQNWGWLLTVGILFVLLGTIGLGMTVALTLTSILFLGAFLLVGGVFSLFYTIKDRKGKTGTELTLNILLAILYVIAGIWVINNPAMASALTTAMIAGLLSALGVIRIIAAFEKKPEAGWGWLLVAGLVSLLLALLIFLHWPVSGLWVIGLFIAIEMIFHGWSYIIIALAARKS</sequence>
<dbReference type="AlphaFoldDB" id="A0A831RYK5"/>
<dbReference type="EMBL" id="DRLF01000421">
    <property type="protein sequence ID" value="HEC07620.1"/>
    <property type="molecule type" value="Genomic_DNA"/>
</dbReference>
<feature type="transmembrane region" description="Helical" evidence="1">
    <location>
        <begin position="150"/>
        <end position="174"/>
    </location>
</feature>
<protein>
    <submittedName>
        <fullName evidence="2">HdeD family acid-resistance protein</fullName>
    </submittedName>
</protein>
<gene>
    <name evidence="2" type="ORF">ENJ12_12250</name>
</gene>
<dbReference type="PANTHER" id="PTHR34989">
    <property type="entry name" value="PROTEIN HDED"/>
    <property type="match status" value="1"/>
</dbReference>
<dbReference type="Pfam" id="PF03729">
    <property type="entry name" value="DUF308"/>
    <property type="match status" value="1"/>
</dbReference>
<feature type="transmembrane region" description="Helical" evidence="1">
    <location>
        <begin position="91"/>
        <end position="113"/>
    </location>
</feature>
<organism evidence="2">
    <name type="scientific">Thiolapillus brandeum</name>
    <dbReference type="NCBI Taxonomy" id="1076588"/>
    <lineage>
        <taxon>Bacteria</taxon>
        <taxon>Pseudomonadati</taxon>
        <taxon>Pseudomonadota</taxon>
        <taxon>Gammaproteobacteria</taxon>
        <taxon>Chromatiales</taxon>
        <taxon>Sedimenticolaceae</taxon>
        <taxon>Thiolapillus</taxon>
    </lineage>
</organism>
<dbReference type="InterPro" id="IPR005325">
    <property type="entry name" value="DUF308_memb"/>
</dbReference>